<dbReference type="RefSeq" id="WP_029969571.1">
    <property type="nucleotide sequence ID" value="NZ_ATXV01000008.1"/>
</dbReference>
<dbReference type="Proteomes" id="UP001245184">
    <property type="component" value="Unassembled WGS sequence"/>
</dbReference>
<protein>
    <recommendedName>
        <fullName evidence="4">Transmembrane protein</fullName>
    </recommendedName>
</protein>
<dbReference type="EMBL" id="JAVIZN010000002">
    <property type="protein sequence ID" value="MDR6201817.1"/>
    <property type="molecule type" value="Genomic_DNA"/>
</dbReference>
<comment type="caution">
    <text evidence="2">The sequence shown here is derived from an EMBL/GenBank/DDBJ whole genome shotgun (WGS) entry which is preliminary data.</text>
</comment>
<name>A0ABD5CCZ0_9BURK</name>
<keyword evidence="1" id="KW-0812">Transmembrane</keyword>
<evidence type="ECO:0000256" key="1">
    <source>
        <dbReference type="SAM" id="Phobius"/>
    </source>
</evidence>
<gene>
    <name evidence="2" type="ORF">QF025_000537</name>
</gene>
<proteinExistence type="predicted"/>
<reference evidence="2 3" key="1">
    <citation type="submission" date="2023-08" db="EMBL/GenBank/DDBJ databases">
        <title>Genome sequencing of plant associated microbes to promote plant fitness in Sorghum bicolor and Oryza sativa.</title>
        <authorList>
            <person name="Coleman-Derr D."/>
        </authorList>
    </citation>
    <scope>NUCLEOTIDE SEQUENCE [LARGE SCALE GENOMIC DNA]</scope>
    <source>
        <strain evidence="2 3">SLBN-33</strain>
    </source>
</reference>
<dbReference type="AlphaFoldDB" id="A0ABD5CCZ0"/>
<evidence type="ECO:0000313" key="3">
    <source>
        <dbReference type="Proteomes" id="UP001245184"/>
    </source>
</evidence>
<accession>A0ABD5CCZ0</accession>
<sequence>MNNSKIDRLILDDGWRGTLTRVLGIALVYLGMKFLPDAVAWLSAHTSLSPMSAKQTERHGAILLVFKFVFGVALALEAIRSLYVLLLKRKRTGDAGNLKK</sequence>
<keyword evidence="1" id="KW-1133">Transmembrane helix</keyword>
<organism evidence="2 3">
    <name type="scientific">Paraburkholderia graminis</name>
    <dbReference type="NCBI Taxonomy" id="60548"/>
    <lineage>
        <taxon>Bacteria</taxon>
        <taxon>Pseudomonadati</taxon>
        <taxon>Pseudomonadota</taxon>
        <taxon>Betaproteobacteria</taxon>
        <taxon>Burkholderiales</taxon>
        <taxon>Burkholderiaceae</taxon>
        <taxon>Paraburkholderia</taxon>
    </lineage>
</organism>
<feature type="transmembrane region" description="Helical" evidence="1">
    <location>
        <begin position="21"/>
        <end position="42"/>
    </location>
</feature>
<evidence type="ECO:0008006" key="4">
    <source>
        <dbReference type="Google" id="ProtNLM"/>
    </source>
</evidence>
<keyword evidence="1" id="KW-0472">Membrane</keyword>
<evidence type="ECO:0000313" key="2">
    <source>
        <dbReference type="EMBL" id="MDR6201817.1"/>
    </source>
</evidence>
<feature type="transmembrane region" description="Helical" evidence="1">
    <location>
        <begin position="62"/>
        <end position="86"/>
    </location>
</feature>